<evidence type="ECO:0000313" key="2">
    <source>
        <dbReference type="EMBL" id="NOU53105.1"/>
    </source>
</evidence>
<dbReference type="AlphaFoldDB" id="A0A849VIG8"/>
<dbReference type="EMBL" id="JABBPG010000016">
    <property type="protein sequence ID" value="NOU53105.1"/>
    <property type="molecule type" value="Genomic_DNA"/>
</dbReference>
<proteinExistence type="predicted"/>
<evidence type="ECO:0000256" key="1">
    <source>
        <dbReference type="SAM" id="MobiDB-lite"/>
    </source>
</evidence>
<dbReference type="Proteomes" id="UP000586305">
    <property type="component" value="Unassembled WGS sequence"/>
</dbReference>
<keyword evidence="3" id="KW-1185">Reference proteome</keyword>
<accession>A0A849VIG8</accession>
<gene>
    <name evidence="2" type="ORF">HG263_21630</name>
</gene>
<name>A0A849VIG8_9GAMM</name>
<protein>
    <submittedName>
        <fullName evidence="2">Uncharacterized protein</fullName>
    </submittedName>
</protein>
<reference evidence="2 3" key="1">
    <citation type="submission" date="2020-04" db="EMBL/GenBank/DDBJ databases">
        <title>Pseudoalteromonas caenipelagi sp. nov., isolated from a tidal flat.</title>
        <authorList>
            <person name="Park S."/>
            <person name="Yoon J.-H."/>
        </authorList>
    </citation>
    <scope>NUCLEOTIDE SEQUENCE [LARGE SCALE GENOMIC DNA]</scope>
    <source>
        <strain evidence="2 3">JBTF-M23</strain>
    </source>
</reference>
<dbReference type="RefSeq" id="WP_171628140.1">
    <property type="nucleotide sequence ID" value="NZ_JABBPG010000016.1"/>
</dbReference>
<comment type="caution">
    <text evidence="2">The sequence shown here is derived from an EMBL/GenBank/DDBJ whole genome shotgun (WGS) entry which is preliminary data.</text>
</comment>
<sequence length="132" mass="13828">MTALVKGRQTPKRAGEQRNDPVAANSKIYAGALVVLNATGYAEPATTATGLTARGVAQRSCTNTNGNGAERIESEAGCWRFINDGTINRTHIGKPAWIVDDQTVAADDGGSTRSVAGDIIDVDSNGVWVNIK</sequence>
<feature type="region of interest" description="Disordered" evidence="1">
    <location>
        <begin position="1"/>
        <end position="20"/>
    </location>
</feature>
<evidence type="ECO:0000313" key="3">
    <source>
        <dbReference type="Proteomes" id="UP000586305"/>
    </source>
</evidence>
<organism evidence="2 3">
    <name type="scientific">Pseudoalteromonas caenipelagi</name>
    <dbReference type="NCBI Taxonomy" id="2726988"/>
    <lineage>
        <taxon>Bacteria</taxon>
        <taxon>Pseudomonadati</taxon>
        <taxon>Pseudomonadota</taxon>
        <taxon>Gammaproteobacteria</taxon>
        <taxon>Alteromonadales</taxon>
        <taxon>Pseudoalteromonadaceae</taxon>
        <taxon>Pseudoalteromonas</taxon>
    </lineage>
</organism>